<dbReference type="PROSITE" id="PS51272">
    <property type="entry name" value="SLH"/>
    <property type="match status" value="3"/>
</dbReference>
<dbReference type="Proteomes" id="UP001596109">
    <property type="component" value="Unassembled WGS sequence"/>
</dbReference>
<accession>A0ABW0TT24</accession>
<organism evidence="3 4">
    <name type="scientific">Sporosarcina soli</name>
    <dbReference type="NCBI Taxonomy" id="334736"/>
    <lineage>
        <taxon>Bacteria</taxon>
        <taxon>Bacillati</taxon>
        <taxon>Bacillota</taxon>
        <taxon>Bacilli</taxon>
        <taxon>Bacillales</taxon>
        <taxon>Caryophanaceae</taxon>
        <taxon>Sporosarcina</taxon>
    </lineage>
</organism>
<gene>
    <name evidence="3" type="ORF">ACFPRA_24350</name>
</gene>
<evidence type="ECO:0000256" key="1">
    <source>
        <dbReference type="SAM" id="SignalP"/>
    </source>
</evidence>
<protein>
    <submittedName>
        <fullName evidence="3">S-layer homology domain-containing protein</fullName>
    </submittedName>
</protein>
<evidence type="ECO:0000313" key="3">
    <source>
        <dbReference type="EMBL" id="MFC5592013.1"/>
    </source>
</evidence>
<sequence length="555" mass="62688">MKNCAILAFGLFAFMMSMSNARAASWQEGDVITGTFMEKVVDTYTITIEEDARVTFTLKDNVDEHEYSFLTDYNVMLFDSTEQRIAFISTYRADDDQEKTVLPVNLKKGTYRVKVAGTGVGSQGDYAVSYITGPIEGNDAEPNNEKSTANSYNLGETYQGDLNGSVFSNDYDLYKVEIPTFGKMKVQLQKTEDTSVGNAYFDMIIVVEKDVNRFSLTSFYGNPNDIEVLLQPGTYYFNIRLGNTKQAIANYTFSTNFEPLNEQDWESGRNTSIARADVLENNKTYNGFWYSSPYAHSQTHDYYKYTLAKDAKVTFIADSPGTLGELTFLDENGVQLPYLGYANSDTSKIMTTKELEAGTYYLIYYSRHGGRKGYEGYNLTIRIESFSDVPATHLYYEPIEALAQMGINRGYMDGTFHPNEAILRKHVFALLNRIEGLELPKIRTMKTFKDLTAKHPNYPEMKAFYEAGIIDGSGLYMNPGSNLTRAQLAKILVNTFDLKMDGEGIMFSDVNPENSFYEYIQILASNGITLGSNGKFMPNDPVTRQHFSVFLQRLL</sequence>
<feature type="domain" description="SLH" evidence="2">
    <location>
        <begin position="446"/>
        <end position="502"/>
    </location>
</feature>
<dbReference type="PANTHER" id="PTHR43308">
    <property type="entry name" value="OUTER MEMBRANE PROTEIN ALPHA-RELATED"/>
    <property type="match status" value="1"/>
</dbReference>
<feature type="domain" description="SLH" evidence="2">
    <location>
        <begin position="382"/>
        <end position="445"/>
    </location>
</feature>
<dbReference type="PANTHER" id="PTHR43308:SF1">
    <property type="entry name" value="OUTER MEMBRANE PROTEIN ALPHA"/>
    <property type="match status" value="1"/>
</dbReference>
<dbReference type="SUPFAM" id="SSF89260">
    <property type="entry name" value="Collagen-binding domain"/>
    <property type="match status" value="2"/>
</dbReference>
<dbReference type="InterPro" id="IPR051465">
    <property type="entry name" value="Cell_Envelope_Struct_Comp"/>
</dbReference>
<reference evidence="4" key="1">
    <citation type="journal article" date="2019" name="Int. J. Syst. Evol. Microbiol.">
        <title>The Global Catalogue of Microorganisms (GCM) 10K type strain sequencing project: providing services to taxonomists for standard genome sequencing and annotation.</title>
        <authorList>
            <consortium name="The Broad Institute Genomics Platform"/>
            <consortium name="The Broad Institute Genome Sequencing Center for Infectious Disease"/>
            <person name="Wu L."/>
            <person name="Ma J."/>
        </authorList>
    </citation>
    <scope>NUCLEOTIDE SEQUENCE [LARGE SCALE GENOMIC DNA]</scope>
    <source>
        <strain evidence="4">CGMCC 4.1434</strain>
    </source>
</reference>
<evidence type="ECO:0000313" key="4">
    <source>
        <dbReference type="Proteomes" id="UP001596109"/>
    </source>
</evidence>
<dbReference type="EMBL" id="JBHSNO010000022">
    <property type="protein sequence ID" value="MFC5592013.1"/>
    <property type="molecule type" value="Genomic_DNA"/>
</dbReference>
<evidence type="ECO:0000259" key="2">
    <source>
        <dbReference type="PROSITE" id="PS51272"/>
    </source>
</evidence>
<dbReference type="Gene3D" id="2.60.120.380">
    <property type="match status" value="3"/>
</dbReference>
<dbReference type="RefSeq" id="WP_381440571.1">
    <property type="nucleotide sequence ID" value="NZ_JBHSNO010000022.1"/>
</dbReference>
<keyword evidence="1" id="KW-0732">Signal</keyword>
<dbReference type="InterPro" id="IPR001119">
    <property type="entry name" value="SLH_dom"/>
</dbReference>
<feature type="domain" description="SLH" evidence="2">
    <location>
        <begin position="503"/>
        <end position="555"/>
    </location>
</feature>
<name>A0ABW0TT24_9BACL</name>
<proteinExistence type="predicted"/>
<comment type="caution">
    <text evidence="3">The sequence shown here is derived from an EMBL/GenBank/DDBJ whole genome shotgun (WGS) entry which is preliminary data.</text>
</comment>
<keyword evidence="4" id="KW-1185">Reference proteome</keyword>
<feature type="chain" id="PRO_5047264913" evidence="1">
    <location>
        <begin position="24"/>
        <end position="555"/>
    </location>
</feature>
<dbReference type="Pfam" id="PF00395">
    <property type="entry name" value="SLH"/>
    <property type="match status" value="3"/>
</dbReference>
<feature type="signal peptide" evidence="1">
    <location>
        <begin position="1"/>
        <end position="23"/>
    </location>
</feature>